<dbReference type="Proteomes" id="UP000554286">
    <property type="component" value="Unassembled WGS sequence"/>
</dbReference>
<keyword evidence="2 10" id="KW-0436">Ligase</keyword>
<comment type="function">
    <text evidence="10 11">Involved in cell wall formation. Catalyzes the final step in the synthesis of UDP-N-acetylmuramoyl-pentapeptide, the precursor of murein.</text>
</comment>
<dbReference type="SUPFAM" id="SSF63418">
    <property type="entry name" value="MurE/MurF N-terminal domain"/>
    <property type="match status" value="1"/>
</dbReference>
<dbReference type="Pfam" id="PF01225">
    <property type="entry name" value="Mur_ligase"/>
    <property type="match status" value="1"/>
</dbReference>
<dbReference type="Gene3D" id="3.40.1390.10">
    <property type="entry name" value="MurE/MurF, N-terminal domain"/>
    <property type="match status" value="1"/>
</dbReference>
<dbReference type="GO" id="GO:0051301">
    <property type="term" value="P:cell division"/>
    <property type="evidence" value="ECO:0007669"/>
    <property type="project" value="UniProtKB-KW"/>
</dbReference>
<comment type="caution">
    <text evidence="10">Lacks conserved residue(s) required for the propagation of feature annotation.</text>
</comment>
<dbReference type="EC" id="6.3.2.10" evidence="10 11"/>
<protein>
    <recommendedName>
        <fullName evidence="10 11">UDP-N-acetylmuramoyl-tripeptide--D-alanyl-D-alanine ligase</fullName>
        <ecNumber evidence="10 11">6.3.2.10</ecNumber>
    </recommendedName>
    <alternativeName>
        <fullName evidence="10">D-alanyl-D-alanine-adding enzyme</fullName>
    </alternativeName>
</protein>
<keyword evidence="1 10" id="KW-0963">Cytoplasm</keyword>
<proteinExistence type="inferred from homology"/>
<evidence type="ECO:0000259" key="13">
    <source>
        <dbReference type="Pfam" id="PF02875"/>
    </source>
</evidence>
<evidence type="ECO:0000256" key="6">
    <source>
        <dbReference type="ARBA" id="ARBA00022960"/>
    </source>
</evidence>
<keyword evidence="3 10" id="KW-0132">Cell division</keyword>
<evidence type="ECO:0000256" key="4">
    <source>
        <dbReference type="ARBA" id="ARBA00022741"/>
    </source>
</evidence>
<keyword evidence="8 10" id="KW-0131">Cell cycle</keyword>
<evidence type="ECO:0000256" key="2">
    <source>
        <dbReference type="ARBA" id="ARBA00022598"/>
    </source>
</evidence>
<dbReference type="UniPathway" id="UPA00219"/>
<dbReference type="GO" id="GO:0047480">
    <property type="term" value="F:UDP-N-acetylmuramoyl-tripeptide-D-alanyl-D-alanine ligase activity"/>
    <property type="evidence" value="ECO:0007669"/>
    <property type="project" value="UniProtKB-UniRule"/>
</dbReference>
<feature type="domain" description="Mur ligase central" evidence="14">
    <location>
        <begin position="112"/>
        <end position="301"/>
    </location>
</feature>
<keyword evidence="7 10" id="KW-0573">Peptidoglycan synthesis</keyword>
<evidence type="ECO:0000313" key="16">
    <source>
        <dbReference type="Proteomes" id="UP000554286"/>
    </source>
</evidence>
<comment type="pathway">
    <text evidence="10 11">Cell wall biogenesis; peptidoglycan biosynthesis.</text>
</comment>
<keyword evidence="9 10" id="KW-0961">Cell wall biogenesis/degradation</keyword>
<dbReference type="Pfam" id="PF02875">
    <property type="entry name" value="Mur_ligase_C"/>
    <property type="match status" value="1"/>
</dbReference>
<dbReference type="GO" id="GO:0005737">
    <property type="term" value="C:cytoplasm"/>
    <property type="evidence" value="ECO:0007669"/>
    <property type="project" value="UniProtKB-SubCell"/>
</dbReference>
<dbReference type="Gene3D" id="3.40.1190.10">
    <property type="entry name" value="Mur-like, catalytic domain"/>
    <property type="match status" value="1"/>
</dbReference>
<reference evidence="15 16" key="1">
    <citation type="submission" date="2020-08" db="EMBL/GenBank/DDBJ databases">
        <title>Genome sequencing of Purple Non-Sulfur Bacteria from various extreme environments.</title>
        <authorList>
            <person name="Mayer M."/>
        </authorList>
    </citation>
    <scope>NUCLEOTIDE SEQUENCE [LARGE SCALE GENOMIC DNA]</scope>
    <source>
        <strain evidence="15 16">JA131</strain>
    </source>
</reference>
<dbReference type="EMBL" id="JACIGK010000028">
    <property type="protein sequence ID" value="MBB4267513.1"/>
    <property type="molecule type" value="Genomic_DNA"/>
</dbReference>
<keyword evidence="4 10" id="KW-0547">Nucleotide-binding</keyword>
<feature type="domain" description="Mur ligase C-terminal" evidence="13">
    <location>
        <begin position="340"/>
        <end position="454"/>
    </location>
</feature>
<feature type="domain" description="Mur ligase N-terminal catalytic" evidence="12">
    <location>
        <begin position="29"/>
        <end position="75"/>
    </location>
</feature>
<evidence type="ECO:0000256" key="8">
    <source>
        <dbReference type="ARBA" id="ARBA00023306"/>
    </source>
</evidence>
<dbReference type="PANTHER" id="PTHR43024:SF1">
    <property type="entry name" value="UDP-N-ACETYLMURAMOYL-TRIPEPTIDE--D-ALANYL-D-ALANINE LIGASE"/>
    <property type="match status" value="1"/>
</dbReference>
<dbReference type="RefSeq" id="WP_184046993.1">
    <property type="nucleotide sequence ID" value="NZ_JACIGK010000028.1"/>
</dbReference>
<gene>
    <name evidence="10" type="primary">murF</name>
    <name evidence="15" type="ORF">GGD89_003157</name>
</gene>
<name>A0A7W6WB70_9PROT</name>
<organism evidence="15 16">
    <name type="scientific">Roseospira visakhapatnamensis</name>
    <dbReference type="NCBI Taxonomy" id="390880"/>
    <lineage>
        <taxon>Bacteria</taxon>
        <taxon>Pseudomonadati</taxon>
        <taxon>Pseudomonadota</taxon>
        <taxon>Alphaproteobacteria</taxon>
        <taxon>Rhodospirillales</taxon>
        <taxon>Rhodospirillaceae</taxon>
        <taxon>Roseospira</taxon>
    </lineage>
</organism>
<accession>A0A7W6WB70</accession>
<evidence type="ECO:0000256" key="7">
    <source>
        <dbReference type="ARBA" id="ARBA00022984"/>
    </source>
</evidence>
<dbReference type="HAMAP" id="MF_02019">
    <property type="entry name" value="MurF"/>
    <property type="match status" value="1"/>
</dbReference>
<keyword evidence="5 10" id="KW-0067">ATP-binding</keyword>
<dbReference type="InterPro" id="IPR036615">
    <property type="entry name" value="Mur_ligase_C_dom_sf"/>
</dbReference>
<evidence type="ECO:0000259" key="12">
    <source>
        <dbReference type="Pfam" id="PF01225"/>
    </source>
</evidence>
<comment type="similarity">
    <text evidence="10">Belongs to the MurCDEF family. MurF subfamily.</text>
</comment>
<dbReference type="Gene3D" id="3.90.190.20">
    <property type="entry name" value="Mur ligase, C-terminal domain"/>
    <property type="match status" value="1"/>
</dbReference>
<dbReference type="SUPFAM" id="SSF53623">
    <property type="entry name" value="MurD-like peptide ligases, catalytic domain"/>
    <property type="match status" value="1"/>
</dbReference>
<evidence type="ECO:0000256" key="9">
    <source>
        <dbReference type="ARBA" id="ARBA00023316"/>
    </source>
</evidence>
<evidence type="ECO:0000256" key="10">
    <source>
        <dbReference type="HAMAP-Rule" id="MF_02019"/>
    </source>
</evidence>
<evidence type="ECO:0000313" key="15">
    <source>
        <dbReference type="EMBL" id="MBB4267513.1"/>
    </source>
</evidence>
<evidence type="ECO:0000256" key="3">
    <source>
        <dbReference type="ARBA" id="ARBA00022618"/>
    </source>
</evidence>
<comment type="caution">
    <text evidence="15">The sequence shown here is derived from an EMBL/GenBank/DDBJ whole genome shotgun (WGS) entry which is preliminary data.</text>
</comment>
<comment type="subcellular location">
    <subcellularLocation>
        <location evidence="10 11">Cytoplasm</location>
    </subcellularLocation>
</comment>
<dbReference type="InterPro" id="IPR036565">
    <property type="entry name" value="Mur-like_cat_sf"/>
</dbReference>
<dbReference type="InterPro" id="IPR035911">
    <property type="entry name" value="MurE/MurF_N"/>
</dbReference>
<dbReference type="InterPro" id="IPR005863">
    <property type="entry name" value="UDP-N-AcMur_synth"/>
</dbReference>
<dbReference type="GO" id="GO:0071555">
    <property type="term" value="P:cell wall organization"/>
    <property type="evidence" value="ECO:0007669"/>
    <property type="project" value="UniProtKB-KW"/>
</dbReference>
<keyword evidence="6 10" id="KW-0133">Cell shape</keyword>
<dbReference type="Pfam" id="PF08245">
    <property type="entry name" value="Mur_ligase_M"/>
    <property type="match status" value="1"/>
</dbReference>
<dbReference type="AlphaFoldDB" id="A0A7W6WB70"/>
<dbReference type="PANTHER" id="PTHR43024">
    <property type="entry name" value="UDP-N-ACETYLMURAMOYL-TRIPEPTIDE--D-ALANYL-D-ALANINE LIGASE"/>
    <property type="match status" value="1"/>
</dbReference>
<dbReference type="InterPro" id="IPR000713">
    <property type="entry name" value="Mur_ligase_N"/>
</dbReference>
<evidence type="ECO:0000256" key="1">
    <source>
        <dbReference type="ARBA" id="ARBA00022490"/>
    </source>
</evidence>
<evidence type="ECO:0000256" key="11">
    <source>
        <dbReference type="RuleBase" id="RU004136"/>
    </source>
</evidence>
<dbReference type="SUPFAM" id="SSF53244">
    <property type="entry name" value="MurD-like peptide ligases, peptide-binding domain"/>
    <property type="match status" value="1"/>
</dbReference>
<evidence type="ECO:0000259" key="14">
    <source>
        <dbReference type="Pfam" id="PF08245"/>
    </source>
</evidence>
<comment type="catalytic activity">
    <reaction evidence="10 11">
        <text>D-alanyl-D-alanine + UDP-N-acetyl-alpha-D-muramoyl-L-alanyl-gamma-D-glutamyl-meso-2,6-diaminopimelate + ATP = UDP-N-acetyl-alpha-D-muramoyl-L-alanyl-gamma-D-glutamyl-meso-2,6-diaminopimeloyl-D-alanyl-D-alanine + ADP + phosphate + H(+)</text>
        <dbReference type="Rhea" id="RHEA:28374"/>
        <dbReference type="ChEBI" id="CHEBI:15378"/>
        <dbReference type="ChEBI" id="CHEBI:30616"/>
        <dbReference type="ChEBI" id="CHEBI:43474"/>
        <dbReference type="ChEBI" id="CHEBI:57822"/>
        <dbReference type="ChEBI" id="CHEBI:61386"/>
        <dbReference type="ChEBI" id="CHEBI:83905"/>
        <dbReference type="ChEBI" id="CHEBI:456216"/>
        <dbReference type="EC" id="6.3.2.10"/>
    </reaction>
</comment>
<dbReference type="InterPro" id="IPR004101">
    <property type="entry name" value="Mur_ligase_C"/>
</dbReference>
<sequence>MTQSVASLWTHDEAARATGGRAGGAWTATGVSIDSRSVAPGDLFVALKGPSLDGHDYVAAALEAGAVAALVHQAPAGVDPARLLVVDDTFAALHGLGRRARARAAGVRVVGVTGSVGKTGTKDMLALALSSLGSTHATRGNLNNHWGVPLTLARMPADTAFAVIEMGMNHAGEIAPLTRLARPHVAIITAIASAHIAFFGSEEGIADAKAEILEGLEPGGVAVLPRDSRHFRRLARAARLAGVARIVGFGAHAEAEARLLDLASDPGRQRVFMVCEGAALGYPLGLDGRHWAFNSLAVVVAVRALVAPGADVMPAVAALGRMTSPEGRGEQRESVMPGGRFRLIDESYNASPVAVTAALETLALARTGPGGRRIAVLGDMLELGAEGPALHAGLAASVLEHGIDVVHTAGPLMAHLHHALPAGRRGDHASSSAMLAPRVTAAVRPGDVVMVKGSLGSRMSLVVRALLALAGAEARVEDEPAA</sequence>
<dbReference type="NCBIfam" id="TIGR01143">
    <property type="entry name" value="murF"/>
    <property type="match status" value="1"/>
</dbReference>
<evidence type="ECO:0000256" key="5">
    <source>
        <dbReference type="ARBA" id="ARBA00022840"/>
    </source>
</evidence>
<dbReference type="GO" id="GO:0009252">
    <property type="term" value="P:peptidoglycan biosynthetic process"/>
    <property type="evidence" value="ECO:0007669"/>
    <property type="project" value="UniProtKB-UniRule"/>
</dbReference>
<dbReference type="InterPro" id="IPR051046">
    <property type="entry name" value="MurCDEF_CellWall_CoF430Synth"/>
</dbReference>
<dbReference type="GO" id="GO:0005524">
    <property type="term" value="F:ATP binding"/>
    <property type="evidence" value="ECO:0007669"/>
    <property type="project" value="UniProtKB-UniRule"/>
</dbReference>
<keyword evidence="16" id="KW-1185">Reference proteome</keyword>
<dbReference type="InterPro" id="IPR013221">
    <property type="entry name" value="Mur_ligase_cen"/>
</dbReference>
<dbReference type="GO" id="GO:0008360">
    <property type="term" value="P:regulation of cell shape"/>
    <property type="evidence" value="ECO:0007669"/>
    <property type="project" value="UniProtKB-KW"/>
</dbReference>